<dbReference type="STRING" id="1801774.A3A05_02190"/>
<dbReference type="EC" id="6.1.1.1" evidence="1 8"/>
<evidence type="ECO:0000256" key="3">
    <source>
        <dbReference type="ARBA" id="ARBA00022741"/>
    </source>
</evidence>
<dbReference type="SUPFAM" id="SSF52374">
    <property type="entry name" value="Nucleotidylyl transferase"/>
    <property type="match status" value="1"/>
</dbReference>
<dbReference type="Pfam" id="PF00579">
    <property type="entry name" value="tRNA-synt_1b"/>
    <property type="match status" value="1"/>
</dbReference>
<dbReference type="GO" id="GO:0006437">
    <property type="term" value="P:tyrosyl-tRNA aminoacylation"/>
    <property type="evidence" value="ECO:0007669"/>
    <property type="project" value="UniProtKB-UniRule"/>
</dbReference>
<keyword evidence="6 9" id="KW-0030">Aminoacyl-tRNA synthetase</keyword>
<sequence length="396" mass="44732">MVKDDGKIDELLTRGVDRIYPSKEKLEELLRSGKKLRLYQGFDPTGDKLHIGHMVGLRKHRQWQDLGHEVIFLVGDGTGQAGDPTGKAKTREKFFTQEELRANAKNYLTQAKKIVRFDGPNPIKIMYNGDWLNKLTLVDVLNIAQHFSVQQLIERDMFQGRLKEGVSINLREFLYPLLQGYDSVAMDVDLELGGSDQTFNMLAGRMLMRAMKGKEKFVMTTPLLSDSKGVKIGKSEDNIIGLTDEPNDLFGKIMSLSDDAIIPLFTLLTDVPLDEINSFNIKKNPMELKKKIAHLLVATLHSEKEAKEAEEFFFKTFQKGEIPDEMMEMRGDSLMDAAVSSGIVSSRTDFRRLVEEEAIVNLDSGDIVSDSNFTPDSGTRFKIGKRRFGRFISDPS</sequence>
<dbReference type="Gene3D" id="3.10.290.10">
    <property type="entry name" value="RNA-binding S4 domain"/>
    <property type="match status" value="1"/>
</dbReference>
<evidence type="ECO:0000256" key="4">
    <source>
        <dbReference type="ARBA" id="ARBA00022840"/>
    </source>
</evidence>
<keyword evidence="2 9" id="KW-0436">Ligase</keyword>
<evidence type="ECO:0000256" key="6">
    <source>
        <dbReference type="ARBA" id="ARBA00023146"/>
    </source>
</evidence>
<dbReference type="InterPro" id="IPR001412">
    <property type="entry name" value="aa-tRNA-synth_I_CS"/>
</dbReference>
<dbReference type="GO" id="GO:0003723">
    <property type="term" value="F:RNA binding"/>
    <property type="evidence" value="ECO:0007669"/>
    <property type="project" value="InterPro"/>
</dbReference>
<gene>
    <name evidence="10" type="ORF">A3A05_02190</name>
</gene>
<evidence type="ECO:0000256" key="7">
    <source>
        <dbReference type="ARBA" id="ARBA00048248"/>
    </source>
</evidence>
<dbReference type="PROSITE" id="PS00178">
    <property type="entry name" value="AA_TRNA_LIGASE_I"/>
    <property type="match status" value="1"/>
</dbReference>
<dbReference type="PANTHER" id="PTHR11766:SF1">
    <property type="entry name" value="TYROSINE--TRNA LIGASE"/>
    <property type="match status" value="1"/>
</dbReference>
<comment type="caution">
    <text evidence="10">The sequence shown here is derived from an EMBL/GenBank/DDBJ whole genome shotgun (WGS) entry which is preliminary data.</text>
</comment>
<evidence type="ECO:0000313" key="11">
    <source>
        <dbReference type="Proteomes" id="UP000176187"/>
    </source>
</evidence>
<comment type="similarity">
    <text evidence="9">Belongs to the class-I aminoacyl-tRNA synthetase family.</text>
</comment>
<evidence type="ECO:0000256" key="5">
    <source>
        <dbReference type="ARBA" id="ARBA00022917"/>
    </source>
</evidence>
<evidence type="ECO:0000256" key="2">
    <source>
        <dbReference type="ARBA" id="ARBA00022598"/>
    </source>
</evidence>
<reference evidence="10 11" key="1">
    <citation type="journal article" date="2016" name="Nat. Commun.">
        <title>Thousands of microbial genomes shed light on interconnected biogeochemical processes in an aquifer system.</title>
        <authorList>
            <person name="Anantharaman K."/>
            <person name="Brown C.T."/>
            <person name="Hug L.A."/>
            <person name="Sharon I."/>
            <person name="Castelle C.J."/>
            <person name="Probst A.J."/>
            <person name="Thomas B.C."/>
            <person name="Singh A."/>
            <person name="Wilkins M.J."/>
            <person name="Karaoz U."/>
            <person name="Brodie E.L."/>
            <person name="Williams K.H."/>
            <person name="Hubbard S.S."/>
            <person name="Banfield J.F."/>
        </authorList>
    </citation>
    <scope>NUCLEOTIDE SEQUENCE [LARGE SCALE GENOMIC DNA]</scope>
</reference>
<evidence type="ECO:0000256" key="9">
    <source>
        <dbReference type="RuleBase" id="RU363036"/>
    </source>
</evidence>
<dbReference type="EMBL" id="MFUY01000030">
    <property type="protein sequence ID" value="OGI85569.1"/>
    <property type="molecule type" value="Genomic_DNA"/>
</dbReference>
<dbReference type="InterPro" id="IPR014729">
    <property type="entry name" value="Rossmann-like_a/b/a_fold"/>
</dbReference>
<evidence type="ECO:0000256" key="1">
    <source>
        <dbReference type="ARBA" id="ARBA00013160"/>
    </source>
</evidence>
<dbReference type="InterPro" id="IPR002307">
    <property type="entry name" value="Tyr-tRNA-ligase"/>
</dbReference>
<name>A0A1F6WUM9_9BACT</name>
<accession>A0A1F6WUM9</accession>
<dbReference type="PRINTS" id="PR01040">
    <property type="entry name" value="TRNASYNTHTYR"/>
</dbReference>
<proteinExistence type="inferred from homology"/>
<dbReference type="InterPro" id="IPR036986">
    <property type="entry name" value="S4_RNA-bd_sf"/>
</dbReference>
<organism evidence="10 11">
    <name type="scientific">Candidatus Nomurabacteria bacterium RIFCSPLOWO2_01_FULL_41_12</name>
    <dbReference type="NCBI Taxonomy" id="1801774"/>
    <lineage>
        <taxon>Bacteria</taxon>
        <taxon>Candidatus Nomuraibacteriota</taxon>
    </lineage>
</organism>
<dbReference type="CDD" id="cd00805">
    <property type="entry name" value="TyrRS_core"/>
    <property type="match status" value="1"/>
</dbReference>
<dbReference type="Proteomes" id="UP000176187">
    <property type="component" value="Unassembled WGS sequence"/>
</dbReference>
<dbReference type="Gene3D" id="1.10.240.10">
    <property type="entry name" value="Tyrosyl-Transfer RNA Synthetase"/>
    <property type="match status" value="1"/>
</dbReference>
<evidence type="ECO:0000313" key="10">
    <source>
        <dbReference type="EMBL" id="OGI85569.1"/>
    </source>
</evidence>
<protein>
    <recommendedName>
        <fullName evidence="1 8">Tyrosine--tRNA ligase</fullName>
        <ecNumber evidence="1 8">6.1.1.1</ecNumber>
    </recommendedName>
</protein>
<dbReference type="Gene3D" id="3.40.50.620">
    <property type="entry name" value="HUPs"/>
    <property type="match status" value="1"/>
</dbReference>
<keyword evidence="3 9" id="KW-0547">Nucleotide-binding</keyword>
<dbReference type="GO" id="GO:0005524">
    <property type="term" value="F:ATP binding"/>
    <property type="evidence" value="ECO:0007669"/>
    <property type="project" value="UniProtKB-KW"/>
</dbReference>
<dbReference type="GO" id="GO:0005829">
    <property type="term" value="C:cytosol"/>
    <property type="evidence" value="ECO:0007669"/>
    <property type="project" value="TreeGrafter"/>
</dbReference>
<keyword evidence="4 9" id="KW-0067">ATP-binding</keyword>
<dbReference type="AlphaFoldDB" id="A0A1F6WUM9"/>
<dbReference type="NCBIfam" id="TIGR00234">
    <property type="entry name" value="tyrS"/>
    <property type="match status" value="1"/>
</dbReference>
<dbReference type="PANTHER" id="PTHR11766">
    <property type="entry name" value="TYROSYL-TRNA SYNTHETASE"/>
    <property type="match status" value="1"/>
</dbReference>
<dbReference type="InterPro" id="IPR002305">
    <property type="entry name" value="aa-tRNA-synth_Ic"/>
</dbReference>
<comment type="catalytic activity">
    <reaction evidence="7">
        <text>tRNA(Tyr) + L-tyrosine + ATP = L-tyrosyl-tRNA(Tyr) + AMP + diphosphate + H(+)</text>
        <dbReference type="Rhea" id="RHEA:10220"/>
        <dbReference type="Rhea" id="RHEA-COMP:9706"/>
        <dbReference type="Rhea" id="RHEA-COMP:9707"/>
        <dbReference type="ChEBI" id="CHEBI:15378"/>
        <dbReference type="ChEBI" id="CHEBI:30616"/>
        <dbReference type="ChEBI" id="CHEBI:33019"/>
        <dbReference type="ChEBI" id="CHEBI:58315"/>
        <dbReference type="ChEBI" id="CHEBI:78442"/>
        <dbReference type="ChEBI" id="CHEBI:78536"/>
        <dbReference type="ChEBI" id="CHEBI:456215"/>
        <dbReference type="EC" id="6.1.1.1"/>
    </reaction>
</comment>
<dbReference type="InterPro" id="IPR024088">
    <property type="entry name" value="Tyr-tRNA-ligase_bac-type"/>
</dbReference>
<evidence type="ECO:0000256" key="8">
    <source>
        <dbReference type="NCBIfam" id="TIGR00234"/>
    </source>
</evidence>
<dbReference type="GO" id="GO:0004831">
    <property type="term" value="F:tyrosine-tRNA ligase activity"/>
    <property type="evidence" value="ECO:0007669"/>
    <property type="project" value="UniProtKB-UniRule"/>
</dbReference>
<keyword evidence="5 9" id="KW-0648">Protein biosynthesis</keyword>